<dbReference type="PROSITE" id="PS00571">
    <property type="entry name" value="AMIDASES"/>
    <property type="match status" value="1"/>
</dbReference>
<dbReference type="EMBL" id="CP108318">
    <property type="protein sequence ID" value="WTW65975.1"/>
    <property type="molecule type" value="Genomic_DNA"/>
</dbReference>
<evidence type="ECO:0000313" key="2">
    <source>
        <dbReference type="EMBL" id="WTW65975.1"/>
    </source>
</evidence>
<protein>
    <submittedName>
        <fullName evidence="2">Amidase</fullName>
    </submittedName>
</protein>
<dbReference type="InterPro" id="IPR036928">
    <property type="entry name" value="AS_sf"/>
</dbReference>
<accession>A0AAU2VF58</accession>
<dbReference type="AlphaFoldDB" id="A0AAU2VF58"/>
<dbReference type="PANTHER" id="PTHR11895:SF76">
    <property type="entry name" value="INDOLEACETAMIDE HYDROLASE"/>
    <property type="match status" value="1"/>
</dbReference>
<dbReference type="GO" id="GO:0003824">
    <property type="term" value="F:catalytic activity"/>
    <property type="evidence" value="ECO:0007669"/>
    <property type="project" value="InterPro"/>
</dbReference>
<dbReference type="InterPro" id="IPR020556">
    <property type="entry name" value="Amidase_CS"/>
</dbReference>
<proteinExistence type="predicted"/>
<dbReference type="Pfam" id="PF01425">
    <property type="entry name" value="Amidase"/>
    <property type="match status" value="1"/>
</dbReference>
<name>A0AAU2VF58_9ACTN</name>
<evidence type="ECO:0000259" key="1">
    <source>
        <dbReference type="Pfam" id="PF01425"/>
    </source>
</evidence>
<sequence>MPLQELVFRTARELVELMVTRQVSAREVLEAHLDQIERVNPQVNAVVTLVPDAARRMAAMADESIAKGVRLGPLHGLPALHKDLAATKGIRTTQGSPVFRDDVPDYTTLVVQRMVDAGAVTMGKTNTPEFGTGSQTFNEVFGATLNPYDTAVTCGGSSGGAAVALACGMAPIADGSDMAGSLRNPASYCNVVGLRPSIGRVPVWPSPQHHFTLGAYGAMARTVGDVALQMQAIARPDSRAALNAPEVDFARPLECGVDGVRVAWSETLDGLPVDPRITETLAPAEGLLRDLGCQVVRREPDFSGADESFGILRAAYYRQAYGRLYEERPKDLGASTTWEIEQGLRLSVDDLGRAEALRSEVYDRLHAFLTEHRFLIAPVTQVPPFDVTLPWPKTVAGAEQTYYREWMRSCSRVTLAGLPALSLPFGFTSDGHPTGLQIIGRQGDDLGVLRMAAALEAATGTWRHHPRLAL</sequence>
<dbReference type="InterPro" id="IPR023631">
    <property type="entry name" value="Amidase_dom"/>
</dbReference>
<dbReference type="InterPro" id="IPR000120">
    <property type="entry name" value="Amidase"/>
</dbReference>
<feature type="domain" description="Amidase" evidence="1">
    <location>
        <begin position="27"/>
        <end position="448"/>
    </location>
</feature>
<dbReference type="SUPFAM" id="SSF75304">
    <property type="entry name" value="Amidase signature (AS) enzymes"/>
    <property type="match status" value="1"/>
</dbReference>
<dbReference type="NCBIfam" id="NF005686">
    <property type="entry name" value="PRK07486.1"/>
    <property type="match status" value="1"/>
</dbReference>
<reference evidence="2" key="1">
    <citation type="submission" date="2022-10" db="EMBL/GenBank/DDBJ databases">
        <title>The complete genomes of actinobacterial strains from the NBC collection.</title>
        <authorList>
            <person name="Joergensen T.S."/>
            <person name="Alvarez Arevalo M."/>
            <person name="Sterndorff E.B."/>
            <person name="Faurdal D."/>
            <person name="Vuksanovic O."/>
            <person name="Mourched A.-S."/>
            <person name="Charusanti P."/>
            <person name="Shaw S."/>
            <person name="Blin K."/>
            <person name="Weber T."/>
        </authorList>
    </citation>
    <scope>NUCLEOTIDE SEQUENCE</scope>
    <source>
        <strain evidence="2">NBC_00003</strain>
    </source>
</reference>
<gene>
    <name evidence="2" type="ORF">OG549_38030</name>
</gene>
<dbReference type="Gene3D" id="3.90.1300.10">
    <property type="entry name" value="Amidase signature (AS) domain"/>
    <property type="match status" value="1"/>
</dbReference>
<dbReference type="PANTHER" id="PTHR11895">
    <property type="entry name" value="TRANSAMIDASE"/>
    <property type="match status" value="1"/>
</dbReference>
<organism evidence="2">
    <name type="scientific">Streptomyces sp. NBC_00003</name>
    <dbReference type="NCBI Taxonomy" id="2903608"/>
    <lineage>
        <taxon>Bacteria</taxon>
        <taxon>Bacillati</taxon>
        <taxon>Actinomycetota</taxon>
        <taxon>Actinomycetes</taxon>
        <taxon>Kitasatosporales</taxon>
        <taxon>Streptomycetaceae</taxon>
        <taxon>Streptomyces</taxon>
    </lineage>
</organism>